<protein>
    <submittedName>
        <fullName evidence="1">Uncharacterized protein</fullName>
    </submittedName>
</protein>
<name>A0ABZ3E8Z4_9GAMM</name>
<keyword evidence="2" id="KW-1185">Reference proteome</keyword>
<proteinExistence type="predicted"/>
<gene>
    <name evidence="1" type="ORF">AAGT77_20710</name>
</gene>
<reference evidence="1 2" key="1">
    <citation type="submission" date="2024-04" db="EMBL/GenBank/DDBJ databases">
        <title>Marinobacter sp. SBY-1.</title>
        <authorList>
            <person name="Pan C."/>
        </authorList>
    </citation>
    <scope>NUCLEOTIDE SEQUENCE [LARGE SCALE GENOMIC DNA]</scope>
    <source>
        <strain evidence="1 2">SBY-1</strain>
        <plasmid evidence="1 2">unnamed2</plasmid>
    </source>
</reference>
<sequence>MSNVIPIEKALGRQIKRTRYFTVYSTGRIRYTDLGRRYFGSWFSRFGIDLRNIQTEDDHLKATRYCDDHEITEIFDGSIREQDSELSDSLLDDLLNMDIAHRPTIRDLIARREDLMKGAGEGRNRES</sequence>
<dbReference type="Proteomes" id="UP001445268">
    <property type="component" value="Plasmid unnamed2"/>
</dbReference>
<accession>A0ABZ3E8Z4</accession>
<geneLocation type="plasmid" evidence="1 2">
    <name>unnamed2</name>
</geneLocation>
<keyword evidence="1" id="KW-0614">Plasmid</keyword>
<dbReference type="EMBL" id="CP152382">
    <property type="protein sequence ID" value="XAF56179.1"/>
    <property type="molecule type" value="Genomic_DNA"/>
</dbReference>
<evidence type="ECO:0000313" key="2">
    <source>
        <dbReference type="Proteomes" id="UP001445268"/>
    </source>
</evidence>
<organism evidence="1 2">
    <name type="scientific">Marinobacter alkaliphilus</name>
    <dbReference type="NCBI Taxonomy" id="254719"/>
    <lineage>
        <taxon>Bacteria</taxon>
        <taxon>Pseudomonadati</taxon>
        <taxon>Pseudomonadota</taxon>
        <taxon>Gammaproteobacteria</taxon>
        <taxon>Pseudomonadales</taxon>
        <taxon>Marinobacteraceae</taxon>
        <taxon>Marinobacter</taxon>
    </lineage>
</organism>
<dbReference type="RefSeq" id="WP_342632727.1">
    <property type="nucleotide sequence ID" value="NZ_CP152382.1"/>
</dbReference>
<evidence type="ECO:0000313" key="1">
    <source>
        <dbReference type="EMBL" id="XAF56179.1"/>
    </source>
</evidence>